<dbReference type="AlphaFoldDB" id="A0AA37ST65"/>
<feature type="domain" description="Beta-lactamase-related" evidence="1">
    <location>
        <begin position="49"/>
        <end position="319"/>
    </location>
</feature>
<comment type="caution">
    <text evidence="2">The sequence shown here is derived from an EMBL/GenBank/DDBJ whole genome shotgun (WGS) entry which is preliminary data.</text>
</comment>
<protein>
    <recommendedName>
        <fullName evidence="1">Beta-lactamase-related domain-containing protein</fullName>
    </recommendedName>
</protein>
<dbReference type="InterPro" id="IPR050491">
    <property type="entry name" value="AmpC-like"/>
</dbReference>
<keyword evidence="3" id="KW-1185">Reference proteome</keyword>
<evidence type="ECO:0000313" key="2">
    <source>
        <dbReference type="EMBL" id="GLR18291.1"/>
    </source>
</evidence>
<dbReference type="Proteomes" id="UP001156666">
    <property type="component" value="Unassembled WGS sequence"/>
</dbReference>
<dbReference type="Pfam" id="PF00144">
    <property type="entry name" value="Beta-lactamase"/>
    <property type="match status" value="1"/>
</dbReference>
<dbReference type="InterPro" id="IPR001466">
    <property type="entry name" value="Beta-lactam-related"/>
</dbReference>
<dbReference type="EMBL" id="BSOH01000020">
    <property type="protein sequence ID" value="GLR18291.1"/>
    <property type="molecule type" value="Genomic_DNA"/>
</dbReference>
<evidence type="ECO:0000313" key="3">
    <source>
        <dbReference type="Proteomes" id="UP001156666"/>
    </source>
</evidence>
<reference evidence="2" key="2">
    <citation type="submission" date="2023-01" db="EMBL/GenBank/DDBJ databases">
        <title>Draft genome sequence of Portibacter lacus strain NBRC 108769.</title>
        <authorList>
            <person name="Sun Q."/>
            <person name="Mori K."/>
        </authorList>
    </citation>
    <scope>NUCLEOTIDE SEQUENCE</scope>
    <source>
        <strain evidence="2">NBRC 108769</strain>
    </source>
</reference>
<reference evidence="2" key="1">
    <citation type="journal article" date="2014" name="Int. J. Syst. Evol. Microbiol.">
        <title>Complete genome sequence of Corynebacterium casei LMG S-19264T (=DSM 44701T), isolated from a smear-ripened cheese.</title>
        <authorList>
            <consortium name="US DOE Joint Genome Institute (JGI-PGF)"/>
            <person name="Walter F."/>
            <person name="Albersmeier A."/>
            <person name="Kalinowski J."/>
            <person name="Ruckert C."/>
        </authorList>
    </citation>
    <scope>NUCLEOTIDE SEQUENCE</scope>
    <source>
        <strain evidence="2">NBRC 108769</strain>
    </source>
</reference>
<dbReference type="PANTHER" id="PTHR46825">
    <property type="entry name" value="D-ALANYL-D-ALANINE-CARBOXYPEPTIDASE/ENDOPEPTIDASE AMPH"/>
    <property type="match status" value="1"/>
</dbReference>
<gene>
    <name evidence="2" type="ORF">GCM10007940_29070</name>
</gene>
<evidence type="ECO:0000259" key="1">
    <source>
        <dbReference type="Pfam" id="PF00144"/>
    </source>
</evidence>
<accession>A0AA37ST65</accession>
<dbReference type="PANTHER" id="PTHR46825:SF8">
    <property type="entry name" value="BETA-LACTAMASE-RELATED"/>
    <property type="match status" value="1"/>
</dbReference>
<organism evidence="2 3">
    <name type="scientific">Portibacter lacus</name>
    <dbReference type="NCBI Taxonomy" id="1099794"/>
    <lineage>
        <taxon>Bacteria</taxon>
        <taxon>Pseudomonadati</taxon>
        <taxon>Bacteroidota</taxon>
        <taxon>Saprospiria</taxon>
        <taxon>Saprospirales</taxon>
        <taxon>Haliscomenobacteraceae</taxon>
        <taxon>Portibacter</taxon>
    </lineage>
</organism>
<dbReference type="InterPro" id="IPR012338">
    <property type="entry name" value="Beta-lactam/transpept-like"/>
</dbReference>
<proteinExistence type="predicted"/>
<name>A0AA37ST65_9BACT</name>
<sequence>MQGQKAELFREIDKIIRFDTDIVYPIEKSFVIGVIIEDSTYVLNFGPEHIDSFDLFEIGGITKVFTSTLASQLDLKNLIKLDTTINSFLPEKYQNKYLEDYTLEDLMMHKIGFPKRPSNLSSKEYNFSNPYAYYTKEDVLYYYANFKPQKANWFRPSLKYSHINYALLEIILEAKMNMPLEDLFHFYLFQDLKLYNTSLAMPDQKLKIGYDRSNMIPEPWSYQSFAGSEGLVSCLNDLIKFTKQSMDDRTESLVEAQKVRKNSKINNKLSLTYAWYILNSKQTGRIFTHSGTTERHKAYIHYKKESRTGVIILCQSSEGVGELGMLILRMINNNWN</sequence>
<dbReference type="Gene3D" id="3.40.710.10">
    <property type="entry name" value="DD-peptidase/beta-lactamase superfamily"/>
    <property type="match status" value="1"/>
</dbReference>
<dbReference type="SUPFAM" id="SSF56601">
    <property type="entry name" value="beta-lactamase/transpeptidase-like"/>
    <property type="match status" value="1"/>
</dbReference>